<protein>
    <submittedName>
        <fullName evidence="2">Uncharacterized protein</fullName>
    </submittedName>
</protein>
<feature type="region of interest" description="Disordered" evidence="1">
    <location>
        <begin position="62"/>
        <end position="83"/>
    </location>
</feature>
<dbReference type="EMBL" id="CAXAMN010024873">
    <property type="protein sequence ID" value="CAK9090605.1"/>
    <property type="molecule type" value="Genomic_DNA"/>
</dbReference>
<evidence type="ECO:0000313" key="3">
    <source>
        <dbReference type="Proteomes" id="UP001642484"/>
    </source>
</evidence>
<accession>A0ABP0QRV3</accession>
<reference evidence="2 3" key="1">
    <citation type="submission" date="2024-02" db="EMBL/GenBank/DDBJ databases">
        <authorList>
            <person name="Chen Y."/>
            <person name="Shah S."/>
            <person name="Dougan E. K."/>
            <person name="Thang M."/>
            <person name="Chan C."/>
        </authorList>
    </citation>
    <scope>NUCLEOTIDE SEQUENCE [LARGE SCALE GENOMIC DNA]</scope>
</reference>
<dbReference type="Proteomes" id="UP001642484">
    <property type="component" value="Unassembled WGS sequence"/>
</dbReference>
<proteinExistence type="predicted"/>
<name>A0ABP0QRV3_9DINO</name>
<keyword evidence="3" id="KW-1185">Reference proteome</keyword>
<organism evidence="2 3">
    <name type="scientific">Durusdinium trenchii</name>
    <dbReference type="NCBI Taxonomy" id="1381693"/>
    <lineage>
        <taxon>Eukaryota</taxon>
        <taxon>Sar</taxon>
        <taxon>Alveolata</taxon>
        <taxon>Dinophyceae</taxon>
        <taxon>Suessiales</taxon>
        <taxon>Symbiodiniaceae</taxon>
        <taxon>Durusdinium</taxon>
    </lineage>
</organism>
<comment type="caution">
    <text evidence="2">The sequence shown here is derived from an EMBL/GenBank/DDBJ whole genome shotgun (WGS) entry which is preliminary data.</text>
</comment>
<evidence type="ECO:0000256" key="1">
    <source>
        <dbReference type="SAM" id="MobiDB-lite"/>
    </source>
</evidence>
<evidence type="ECO:0000313" key="2">
    <source>
        <dbReference type="EMBL" id="CAK9090605.1"/>
    </source>
</evidence>
<sequence length="150" mass="17136">MRETDDDRQRGFRHARGVLFLYRIAIVDPAFKGASSRRPQSRHQAWTMCPRRWKSKKLRWSTSHERIVGGSQRSSGGRPVISGDGLPVGRWDCGSISYPTRAPRARLVEMKLRPKDDRAWLEARQVLAKRTSALGGLRCKLIRNEKGAQL</sequence>
<gene>
    <name evidence="2" type="ORF">CCMP2556_LOCUS43527</name>
</gene>